<dbReference type="EMBL" id="VFWZ01000002">
    <property type="protein sequence ID" value="TPN87045.1"/>
    <property type="molecule type" value="Genomic_DNA"/>
</dbReference>
<dbReference type="Pfam" id="PF00590">
    <property type="entry name" value="TP_methylase"/>
    <property type="match status" value="1"/>
</dbReference>
<organism evidence="9 10">
    <name type="scientific">Aquimarina algicola</name>
    <dbReference type="NCBI Taxonomy" id="2589995"/>
    <lineage>
        <taxon>Bacteria</taxon>
        <taxon>Pseudomonadati</taxon>
        <taxon>Bacteroidota</taxon>
        <taxon>Flavobacteriia</taxon>
        <taxon>Flavobacteriales</taxon>
        <taxon>Flavobacteriaceae</taxon>
        <taxon>Aquimarina</taxon>
    </lineage>
</organism>
<comment type="pathway">
    <text evidence="7">Porphyrin-containing compound metabolism; siroheme biosynthesis; precorrin-2 from uroporphyrinogen III: step 1/1.</text>
</comment>
<dbReference type="Gene3D" id="3.40.1010.10">
    <property type="entry name" value="Cobalt-precorrin-4 Transmethylase, Domain 1"/>
    <property type="match status" value="1"/>
</dbReference>
<dbReference type="InterPro" id="IPR000878">
    <property type="entry name" value="4pyrrol_Mease"/>
</dbReference>
<dbReference type="InterPro" id="IPR050161">
    <property type="entry name" value="Siro_Cobalamin_biosynth"/>
</dbReference>
<evidence type="ECO:0000313" key="10">
    <source>
        <dbReference type="Proteomes" id="UP000315540"/>
    </source>
</evidence>
<accession>A0A504JF08</accession>
<feature type="domain" description="Tetrapyrrole methylase" evidence="8">
    <location>
        <begin position="6"/>
        <end position="109"/>
    </location>
</feature>
<dbReference type="InterPro" id="IPR035996">
    <property type="entry name" value="4pyrrol_Methylase_sf"/>
</dbReference>
<dbReference type="InterPro" id="IPR014777">
    <property type="entry name" value="4pyrrole_Mease_sub1"/>
</dbReference>
<comment type="caution">
    <text evidence="9">The sequence shown here is derived from an EMBL/GenBank/DDBJ whole genome shotgun (WGS) entry which is preliminary data.</text>
</comment>
<dbReference type="Proteomes" id="UP000315540">
    <property type="component" value="Unassembled WGS sequence"/>
</dbReference>
<reference evidence="9 10" key="1">
    <citation type="submission" date="2019-06" db="EMBL/GenBank/DDBJ databases">
        <authorList>
            <person name="Meng X."/>
        </authorList>
    </citation>
    <scope>NUCLEOTIDE SEQUENCE [LARGE SCALE GENOMIC DNA]</scope>
    <source>
        <strain evidence="9 10">M625</strain>
    </source>
</reference>
<dbReference type="GO" id="GO:0032259">
    <property type="term" value="P:methylation"/>
    <property type="evidence" value="ECO:0007669"/>
    <property type="project" value="UniProtKB-KW"/>
</dbReference>
<keyword evidence="6" id="KW-0627">Porphyrin biosynthesis</keyword>
<evidence type="ECO:0000259" key="8">
    <source>
        <dbReference type="Pfam" id="PF00590"/>
    </source>
</evidence>
<evidence type="ECO:0000256" key="2">
    <source>
        <dbReference type="ARBA" id="ARBA00012162"/>
    </source>
</evidence>
<evidence type="ECO:0000256" key="6">
    <source>
        <dbReference type="ARBA" id="ARBA00023244"/>
    </source>
</evidence>
<evidence type="ECO:0000256" key="4">
    <source>
        <dbReference type="ARBA" id="ARBA00022679"/>
    </source>
</evidence>
<proteinExistence type="inferred from homology"/>
<comment type="similarity">
    <text evidence="1">Belongs to the precorrin methyltransferase family.</text>
</comment>
<dbReference type="AlphaFoldDB" id="A0A504JF08"/>
<protein>
    <recommendedName>
        <fullName evidence="2">uroporphyrinogen-III C-methyltransferase</fullName>
        <ecNumber evidence="2">2.1.1.107</ecNumber>
    </recommendedName>
</protein>
<name>A0A504JF08_9FLAO</name>
<gene>
    <name evidence="9" type="ORF">FHK87_05490</name>
</gene>
<dbReference type="PANTHER" id="PTHR45790:SF1">
    <property type="entry name" value="SIROHEME SYNTHASE"/>
    <property type="match status" value="1"/>
</dbReference>
<keyword evidence="4" id="KW-0808">Transferase</keyword>
<dbReference type="EC" id="2.1.1.107" evidence="2"/>
<evidence type="ECO:0000313" key="9">
    <source>
        <dbReference type="EMBL" id="TPN87045.1"/>
    </source>
</evidence>
<sequence length="143" mass="16582">MKHYSVAVVGAGPGDPDLLTVKAHRHIQNADVILHDNLVSDNIMIINSDAEKIYVGRKYGDTSNQWERQQKINQLLEHYYFEGKKVVRLKSGDPYIYGRAAEEARYLTEKTFLLRLCRGFRQPLQRLIFVIFLLQNVTDQMLC</sequence>
<evidence type="ECO:0000256" key="1">
    <source>
        <dbReference type="ARBA" id="ARBA00005879"/>
    </source>
</evidence>
<dbReference type="InterPro" id="IPR003043">
    <property type="entry name" value="Uropor_MeTrfase_CS"/>
</dbReference>
<keyword evidence="10" id="KW-1185">Reference proteome</keyword>
<dbReference type="GO" id="GO:0019354">
    <property type="term" value="P:siroheme biosynthetic process"/>
    <property type="evidence" value="ECO:0007669"/>
    <property type="project" value="TreeGrafter"/>
</dbReference>
<dbReference type="FunFam" id="3.40.1010.10:FF:000001">
    <property type="entry name" value="Siroheme synthase"/>
    <property type="match status" value="1"/>
</dbReference>
<keyword evidence="3" id="KW-0489">Methyltransferase</keyword>
<dbReference type="PROSITE" id="PS00839">
    <property type="entry name" value="SUMT_1"/>
    <property type="match status" value="1"/>
</dbReference>
<dbReference type="OrthoDB" id="9815856at2"/>
<evidence type="ECO:0000256" key="3">
    <source>
        <dbReference type="ARBA" id="ARBA00022603"/>
    </source>
</evidence>
<evidence type="ECO:0000256" key="5">
    <source>
        <dbReference type="ARBA" id="ARBA00022691"/>
    </source>
</evidence>
<evidence type="ECO:0000256" key="7">
    <source>
        <dbReference type="ARBA" id="ARBA00025705"/>
    </source>
</evidence>
<dbReference type="GO" id="GO:0004851">
    <property type="term" value="F:uroporphyrin-III C-methyltransferase activity"/>
    <property type="evidence" value="ECO:0007669"/>
    <property type="project" value="UniProtKB-EC"/>
</dbReference>
<dbReference type="PANTHER" id="PTHR45790">
    <property type="entry name" value="SIROHEME SYNTHASE-RELATED"/>
    <property type="match status" value="1"/>
</dbReference>
<dbReference type="SUPFAM" id="SSF53790">
    <property type="entry name" value="Tetrapyrrole methylase"/>
    <property type="match status" value="1"/>
</dbReference>
<keyword evidence="5" id="KW-0949">S-adenosyl-L-methionine</keyword>